<evidence type="ECO:0000313" key="3">
    <source>
        <dbReference type="Proteomes" id="UP000197092"/>
    </source>
</evidence>
<dbReference type="KEGG" id="vsh:BSZ05_23670"/>
<name>A0AAN1FLE2_9VIBR</name>
<reference evidence="3" key="1">
    <citation type="submission" date="2016-12" db="EMBL/GenBank/DDBJ databases">
        <title>Comparative genomic analysis reveals the diversity, evolution, and environmental adaptation strategies of the genus Vibrio.</title>
        <authorList>
            <person name="Lin H."/>
            <person name="Wang X."/>
            <person name="Zhang X.-H."/>
        </authorList>
    </citation>
    <scope>NUCLEOTIDE SEQUENCE [LARGE SCALE GENOMIC DNA]</scope>
    <source>
        <strain evidence="3">QT6D1</strain>
    </source>
</reference>
<dbReference type="AlphaFoldDB" id="A0AAN1FLE2"/>
<accession>A0AAN1FLE2</accession>
<proteinExistence type="predicted"/>
<sequence>MMNTIRNMVLTSLLALMSSGTAASVNTTENIETLFPAEQVEKMIDLAFENMSIRYTVFATQFNYCQQHPKHSDCGDSYQKKRTQYQIAKGNHDVLEQVFNQQMKTLVMPEMAYPTLVDSLRELAYLDSSANSDIRYIDTLQAVNEWLDMHEMPQTEHVYFLHALMIRTEALSQQIRDEDLSS</sequence>
<organism evidence="2 3">
    <name type="scientific">Vibrio mediterranei</name>
    <dbReference type="NCBI Taxonomy" id="689"/>
    <lineage>
        <taxon>Bacteria</taxon>
        <taxon>Pseudomonadati</taxon>
        <taxon>Pseudomonadota</taxon>
        <taxon>Gammaproteobacteria</taxon>
        <taxon>Vibrionales</taxon>
        <taxon>Vibrionaceae</taxon>
        <taxon>Vibrio</taxon>
    </lineage>
</organism>
<evidence type="ECO:0000256" key="1">
    <source>
        <dbReference type="SAM" id="SignalP"/>
    </source>
</evidence>
<keyword evidence="1" id="KW-0732">Signal</keyword>
<feature type="signal peptide" evidence="1">
    <location>
        <begin position="1"/>
        <end position="22"/>
    </location>
</feature>
<protein>
    <submittedName>
        <fullName evidence="2">Uncharacterized protein</fullName>
    </submittedName>
</protein>
<dbReference type="RefSeq" id="WP_088878638.1">
    <property type="nucleotide sequence ID" value="NZ_CP018309.1"/>
</dbReference>
<dbReference type="Proteomes" id="UP000197092">
    <property type="component" value="Chromosome 2"/>
</dbReference>
<evidence type="ECO:0000313" key="2">
    <source>
        <dbReference type="EMBL" id="ASI92768.1"/>
    </source>
</evidence>
<dbReference type="EMBL" id="CP018309">
    <property type="protein sequence ID" value="ASI92768.1"/>
    <property type="molecule type" value="Genomic_DNA"/>
</dbReference>
<gene>
    <name evidence="2" type="ORF">BSZ05_23670</name>
</gene>
<feature type="chain" id="PRO_5042815706" evidence="1">
    <location>
        <begin position="23"/>
        <end position="182"/>
    </location>
</feature>